<dbReference type="SUPFAM" id="SSF54211">
    <property type="entry name" value="Ribosomal protein S5 domain 2-like"/>
    <property type="match status" value="1"/>
</dbReference>
<comment type="catalytic activity">
    <reaction evidence="7">
        <text>Hydrolysis of proteins in presence of ATP.</text>
        <dbReference type="EC" id="3.4.21.53"/>
    </reaction>
</comment>
<dbReference type="FunFam" id="1.20.5.5270:FF:000002">
    <property type="entry name" value="Lon protease homolog"/>
    <property type="match status" value="1"/>
</dbReference>
<dbReference type="Gene3D" id="1.10.8.60">
    <property type="match status" value="1"/>
</dbReference>
<dbReference type="Gene3D" id="3.30.230.10">
    <property type="match status" value="1"/>
</dbReference>
<sequence length="601" mass="66378">MRAIKGELWDDADDEEAMVALETKIQSVGMPSNIWKHAQMELRRLKKMEHQQPGYSCSLVYLKLLADLPWQKISDEHKLDFRAAKEHLDRNHYGLVKVKRRIMECFAVQKLKPDARFPVLCFVGPPGVGKTSLATSIATALGRKFIRVSLGDVKVGADIKGRWRGYIGSMPGRIIDGIKRVGVCNPVMLLDQIDKIGSDVYGNPEAALLEVLNPERNNAFNDHYLNVPFDLSKVVFLATANGVKLIPPMLLDQVEVIELPGYTPEEKLKIAMLHLIPRLLDQYGLSSEFVQIAEGIVKLVIHRYTREAGVRNLEQNLAALASAAALRFAEQDHAASLCEDMHQLSSSIVESRPATGVEIAMEVVPMDAHNPEISSTARLNFPMVVDKDMLANVLGPPIFHERETANCVYRLGVSVGLMCTAYGGEIQFIEATEKIGKGDLCFTGQLGDVIKESAQIVLTWVRLMAAPDMNLALDEKTNLMENRDIHIHFPTSAVPKDGSSAGVVIVTALVSLFSQRRVRADTAMAGEMTLRGIVLPVGGIMDKILAAHRYGIRRVILPAGNSKDLVEVPSDVLASLQIILVQQMDEILKEALEGGCPWRQY</sequence>
<dbReference type="Pfam" id="PF05362">
    <property type="entry name" value="Lon_C"/>
    <property type="match status" value="1"/>
</dbReference>
<keyword evidence="4 9" id="KW-0378">Hydrolase</keyword>
<evidence type="ECO:0000256" key="2">
    <source>
        <dbReference type="ARBA" id="ARBA00022670"/>
    </source>
</evidence>
<evidence type="ECO:0000313" key="11">
    <source>
        <dbReference type="EMBL" id="GMH26745.1"/>
    </source>
</evidence>
<comment type="subcellular location">
    <subcellularLocation>
        <location evidence="1">Cytoplasm</location>
    </subcellularLocation>
</comment>
<dbReference type="InterPro" id="IPR004815">
    <property type="entry name" value="Lon_bac/euk-typ"/>
</dbReference>
<comment type="similarity">
    <text evidence="9">Belongs to the peptidase S16 family.</text>
</comment>
<dbReference type="InterPro" id="IPR054594">
    <property type="entry name" value="Lon_lid"/>
</dbReference>
<dbReference type="FunFam" id="3.40.50.300:FF:000021">
    <property type="entry name" value="Lon protease homolog"/>
    <property type="match status" value="1"/>
</dbReference>
<feature type="domain" description="Lon proteolytic" evidence="10">
    <location>
        <begin position="408"/>
        <end position="594"/>
    </location>
</feature>
<dbReference type="InterPro" id="IPR020568">
    <property type="entry name" value="Ribosomal_Su5_D2-typ_SF"/>
</dbReference>
<dbReference type="GO" id="GO:0030163">
    <property type="term" value="P:protein catabolic process"/>
    <property type="evidence" value="ECO:0007669"/>
    <property type="project" value="InterPro"/>
</dbReference>
<dbReference type="GO" id="GO:0005524">
    <property type="term" value="F:ATP binding"/>
    <property type="evidence" value="ECO:0007669"/>
    <property type="project" value="UniProtKB-KW"/>
</dbReference>
<dbReference type="InterPro" id="IPR027065">
    <property type="entry name" value="Lon_Prtase"/>
</dbReference>
<evidence type="ECO:0000256" key="1">
    <source>
        <dbReference type="ARBA" id="ARBA00004496"/>
    </source>
</evidence>
<dbReference type="GO" id="GO:0006508">
    <property type="term" value="P:proteolysis"/>
    <property type="evidence" value="ECO:0007669"/>
    <property type="project" value="UniProtKB-KW"/>
</dbReference>
<dbReference type="InterPro" id="IPR008269">
    <property type="entry name" value="Lon_proteolytic"/>
</dbReference>
<dbReference type="EMBL" id="BSYO01000031">
    <property type="protein sequence ID" value="GMH26745.1"/>
    <property type="molecule type" value="Genomic_DNA"/>
</dbReference>
<feature type="active site" evidence="9">
    <location>
        <position position="543"/>
    </location>
</feature>
<keyword evidence="3" id="KW-0547">Nucleotide-binding</keyword>
<dbReference type="InterPro" id="IPR014721">
    <property type="entry name" value="Ribsml_uS5_D2-typ_fold_subgr"/>
</dbReference>
<keyword evidence="5 9" id="KW-0720">Serine protease</keyword>
<keyword evidence="6" id="KW-0067">ATP-binding</keyword>
<evidence type="ECO:0000259" key="10">
    <source>
        <dbReference type="PROSITE" id="PS51786"/>
    </source>
</evidence>
<dbReference type="PANTHER" id="PTHR10046">
    <property type="entry name" value="ATP DEPENDENT LON PROTEASE FAMILY MEMBER"/>
    <property type="match status" value="1"/>
</dbReference>
<dbReference type="NCBIfam" id="TIGR00763">
    <property type="entry name" value="lon"/>
    <property type="match status" value="1"/>
</dbReference>
<name>A0AAD3Y437_NEPGR</name>
<dbReference type="InterPro" id="IPR003593">
    <property type="entry name" value="AAA+_ATPase"/>
</dbReference>
<dbReference type="Proteomes" id="UP001279734">
    <property type="component" value="Unassembled WGS sequence"/>
</dbReference>
<proteinExistence type="inferred from homology"/>
<dbReference type="FunFam" id="3.30.230.10:FF:000019">
    <property type="entry name" value="Lon protease homolog 2, peroxisomal"/>
    <property type="match status" value="1"/>
</dbReference>
<dbReference type="GO" id="GO:0004252">
    <property type="term" value="F:serine-type endopeptidase activity"/>
    <property type="evidence" value="ECO:0007669"/>
    <property type="project" value="UniProtKB-UniRule"/>
</dbReference>
<dbReference type="AlphaFoldDB" id="A0AAD3Y437"/>
<keyword evidence="12" id="KW-1185">Reference proteome</keyword>
<accession>A0AAD3Y437</accession>
<dbReference type="GO" id="GO:0004176">
    <property type="term" value="F:ATP-dependent peptidase activity"/>
    <property type="evidence" value="ECO:0007669"/>
    <property type="project" value="UniProtKB-UniRule"/>
</dbReference>
<reference evidence="11" key="1">
    <citation type="submission" date="2023-05" db="EMBL/GenBank/DDBJ databases">
        <title>Nepenthes gracilis genome sequencing.</title>
        <authorList>
            <person name="Fukushima K."/>
        </authorList>
    </citation>
    <scope>NUCLEOTIDE SEQUENCE</scope>
    <source>
        <strain evidence="11">SING2019-196</strain>
    </source>
</reference>
<dbReference type="GO" id="GO:0016887">
    <property type="term" value="F:ATP hydrolysis activity"/>
    <property type="evidence" value="ECO:0007669"/>
    <property type="project" value="InterPro"/>
</dbReference>
<dbReference type="GO" id="GO:0005737">
    <property type="term" value="C:cytoplasm"/>
    <property type="evidence" value="ECO:0007669"/>
    <property type="project" value="UniProtKB-SubCell"/>
</dbReference>
<dbReference type="PROSITE" id="PS51786">
    <property type="entry name" value="LON_PROTEOLYTIC"/>
    <property type="match status" value="1"/>
</dbReference>
<evidence type="ECO:0000256" key="6">
    <source>
        <dbReference type="ARBA" id="ARBA00022840"/>
    </source>
</evidence>
<dbReference type="Pfam" id="PF00004">
    <property type="entry name" value="AAA"/>
    <property type="match status" value="1"/>
</dbReference>
<protein>
    <recommendedName>
        <fullName evidence="8">endopeptidase La</fullName>
        <ecNumber evidence="8">3.4.21.53</ecNumber>
    </recommendedName>
</protein>
<evidence type="ECO:0000256" key="4">
    <source>
        <dbReference type="ARBA" id="ARBA00022801"/>
    </source>
</evidence>
<evidence type="ECO:0000256" key="3">
    <source>
        <dbReference type="ARBA" id="ARBA00022741"/>
    </source>
</evidence>
<dbReference type="PRINTS" id="PR00830">
    <property type="entry name" value="ENDOLAPTASE"/>
</dbReference>
<dbReference type="InterPro" id="IPR027417">
    <property type="entry name" value="P-loop_NTPase"/>
</dbReference>
<gene>
    <name evidence="11" type="ORF">Nepgr_028588</name>
</gene>
<dbReference type="Gene3D" id="3.40.50.300">
    <property type="entry name" value="P-loop containing nucleotide triphosphate hydrolases"/>
    <property type="match status" value="1"/>
</dbReference>
<keyword evidence="2 9" id="KW-0645">Protease</keyword>
<evidence type="ECO:0000256" key="5">
    <source>
        <dbReference type="ARBA" id="ARBA00022825"/>
    </source>
</evidence>
<organism evidence="11 12">
    <name type="scientific">Nepenthes gracilis</name>
    <name type="common">Slender pitcher plant</name>
    <dbReference type="NCBI Taxonomy" id="150966"/>
    <lineage>
        <taxon>Eukaryota</taxon>
        <taxon>Viridiplantae</taxon>
        <taxon>Streptophyta</taxon>
        <taxon>Embryophyta</taxon>
        <taxon>Tracheophyta</taxon>
        <taxon>Spermatophyta</taxon>
        <taxon>Magnoliopsida</taxon>
        <taxon>eudicotyledons</taxon>
        <taxon>Gunneridae</taxon>
        <taxon>Pentapetalae</taxon>
        <taxon>Caryophyllales</taxon>
        <taxon>Nepenthaceae</taxon>
        <taxon>Nepenthes</taxon>
    </lineage>
</organism>
<evidence type="ECO:0000256" key="9">
    <source>
        <dbReference type="PROSITE-ProRule" id="PRU01122"/>
    </source>
</evidence>
<dbReference type="CDD" id="cd19500">
    <property type="entry name" value="RecA-like_Lon"/>
    <property type="match status" value="1"/>
</dbReference>
<feature type="active site" evidence="9">
    <location>
        <position position="500"/>
    </location>
</feature>
<dbReference type="Gene3D" id="1.20.5.5270">
    <property type="match status" value="1"/>
</dbReference>
<evidence type="ECO:0000313" key="12">
    <source>
        <dbReference type="Proteomes" id="UP001279734"/>
    </source>
</evidence>
<evidence type="ECO:0000256" key="8">
    <source>
        <dbReference type="ARBA" id="ARBA00066743"/>
    </source>
</evidence>
<comment type="caution">
    <text evidence="11">The sequence shown here is derived from an EMBL/GenBank/DDBJ whole genome shotgun (WGS) entry which is preliminary data.</text>
</comment>
<dbReference type="SUPFAM" id="SSF52540">
    <property type="entry name" value="P-loop containing nucleoside triphosphate hydrolases"/>
    <property type="match status" value="1"/>
</dbReference>
<evidence type="ECO:0000256" key="7">
    <source>
        <dbReference type="ARBA" id="ARBA00050665"/>
    </source>
</evidence>
<dbReference type="InterPro" id="IPR003959">
    <property type="entry name" value="ATPase_AAA_core"/>
</dbReference>
<dbReference type="EC" id="3.4.21.53" evidence="8"/>
<dbReference type="Pfam" id="PF22667">
    <property type="entry name" value="Lon_lid"/>
    <property type="match status" value="1"/>
</dbReference>
<dbReference type="SMART" id="SM00382">
    <property type="entry name" value="AAA"/>
    <property type="match status" value="1"/>
</dbReference>